<dbReference type="GO" id="GO:0005758">
    <property type="term" value="C:mitochondrial intermembrane space"/>
    <property type="evidence" value="ECO:0007669"/>
    <property type="project" value="TreeGrafter"/>
</dbReference>
<dbReference type="InterPro" id="IPR006597">
    <property type="entry name" value="Sel1-like"/>
</dbReference>
<protein>
    <submittedName>
        <fullName evidence="3">Putative cytochrome c oxidase assembly factor 7</fullName>
    </submittedName>
</protein>
<evidence type="ECO:0000256" key="1">
    <source>
        <dbReference type="ARBA" id="ARBA00008486"/>
    </source>
</evidence>
<comment type="similarity">
    <text evidence="1">Belongs to the hcp beta-lactamase family.</text>
</comment>
<sequence length="237" mass="26757">MAYGYDLKSEEDVKEYLKNLGTEYRFGCFKEKKPEVCHLLGDYLEAISKDFHKAAKVYKSNCEDFNYSKSCYKIGNYHMAGKGGVVQSQEKSLEYYDKGCDLGDIDSCFRAGVISVLNSKKTKPFSTFSHGVERLRKGCDGKHGDACHHLSALFMDGNNTKTDHLPKDMKKAFEYAVKACDLGNIHACVNVSIMYMRGEGVEKDQGKSDKYKNIALEKKKEAEQQKQLTFQEGLKAV</sequence>
<proteinExistence type="evidence at transcript level"/>
<reference evidence="3" key="1">
    <citation type="journal article" date="2016" name="PLoS Negl. Trop. Dis.">
        <title>A Deep Insight into the Sialome of Rhodnius neglectus, a Vector of Chagas Disease.</title>
        <authorList>
            <person name="Santiago P.B."/>
            <person name="Assumpcao T.C."/>
            <person name="Araujo C.N."/>
            <person name="Bastos I.M."/>
            <person name="Neves D."/>
            <person name="Silva I.G."/>
            <person name="Charneau S."/>
            <person name="Queiroz R.M."/>
            <person name="Raiol T."/>
            <person name="Oliveira J.V."/>
            <person name="Sousa M.V."/>
            <person name="Calvo E."/>
            <person name="Ribeiro J.M."/>
            <person name="Santana J.M."/>
        </authorList>
    </citation>
    <scope>NUCLEOTIDE SEQUENCE</scope>
    <source>
        <tissue evidence="3">Salivary glands</tissue>
    </source>
</reference>
<evidence type="ECO:0000256" key="2">
    <source>
        <dbReference type="ARBA" id="ARBA00022737"/>
    </source>
</evidence>
<dbReference type="SUPFAM" id="SSF81901">
    <property type="entry name" value="HCP-like"/>
    <property type="match status" value="2"/>
</dbReference>
<organism evidence="3">
    <name type="scientific">Rhodnius neglectus</name>
    <dbReference type="NCBI Taxonomy" id="72488"/>
    <lineage>
        <taxon>Eukaryota</taxon>
        <taxon>Metazoa</taxon>
        <taxon>Ecdysozoa</taxon>
        <taxon>Arthropoda</taxon>
        <taxon>Hexapoda</taxon>
        <taxon>Insecta</taxon>
        <taxon>Pterygota</taxon>
        <taxon>Neoptera</taxon>
        <taxon>Paraneoptera</taxon>
        <taxon>Hemiptera</taxon>
        <taxon>Heteroptera</taxon>
        <taxon>Panheteroptera</taxon>
        <taxon>Cimicomorpha</taxon>
        <taxon>Reduviidae</taxon>
        <taxon>Triatominae</taxon>
        <taxon>Rhodnius</taxon>
    </lineage>
</organism>
<dbReference type="Pfam" id="PF08238">
    <property type="entry name" value="Sel1"/>
    <property type="match status" value="3"/>
</dbReference>
<dbReference type="PANTHER" id="PTHR13891">
    <property type="entry name" value="CYTOCHROME C OXIDASE ASSEMBLY FACTOR 7"/>
    <property type="match status" value="1"/>
</dbReference>
<dbReference type="InterPro" id="IPR011990">
    <property type="entry name" value="TPR-like_helical_dom_sf"/>
</dbReference>
<keyword evidence="2" id="KW-0677">Repeat</keyword>
<dbReference type="PANTHER" id="PTHR13891:SF1">
    <property type="entry name" value="CYTOCHROME C OXIDASE ASSEMBLY FACTOR 7"/>
    <property type="match status" value="1"/>
</dbReference>
<evidence type="ECO:0000313" key="3">
    <source>
        <dbReference type="EMBL" id="JAI55029.1"/>
    </source>
</evidence>
<accession>A0A0P4VKY3</accession>
<name>A0A0P4VKY3_9HEMI</name>
<dbReference type="InterPro" id="IPR040239">
    <property type="entry name" value="HcpB-like"/>
</dbReference>
<dbReference type="SMART" id="SM00671">
    <property type="entry name" value="SEL1"/>
    <property type="match status" value="4"/>
</dbReference>
<dbReference type="Gene3D" id="1.25.40.10">
    <property type="entry name" value="Tetratricopeptide repeat domain"/>
    <property type="match status" value="1"/>
</dbReference>
<dbReference type="EMBL" id="GDKW01001566">
    <property type="protein sequence ID" value="JAI55029.1"/>
    <property type="molecule type" value="mRNA"/>
</dbReference>
<dbReference type="AlphaFoldDB" id="A0A0P4VKY3"/>